<reference evidence="2" key="1">
    <citation type="journal article" date="2019" name="Int. J. Syst. Evol. Microbiol.">
        <title>The Global Catalogue of Microorganisms (GCM) 10K type strain sequencing project: providing services to taxonomists for standard genome sequencing and annotation.</title>
        <authorList>
            <consortium name="The Broad Institute Genomics Platform"/>
            <consortium name="The Broad Institute Genome Sequencing Center for Infectious Disease"/>
            <person name="Wu L."/>
            <person name="Ma J."/>
        </authorList>
    </citation>
    <scope>NUCLEOTIDE SEQUENCE [LARGE SCALE GENOMIC DNA]</scope>
    <source>
        <strain evidence="2">JCM 17458</strain>
    </source>
</reference>
<protein>
    <submittedName>
        <fullName evidence="1">Uncharacterized protein</fullName>
    </submittedName>
</protein>
<accession>A0ABP8EN33</accession>
<organism evidence="1 2">
    <name type="scientific">Brevibacterium daeguense</name>
    <dbReference type="NCBI Taxonomy" id="909936"/>
    <lineage>
        <taxon>Bacteria</taxon>
        <taxon>Bacillati</taxon>
        <taxon>Actinomycetota</taxon>
        <taxon>Actinomycetes</taxon>
        <taxon>Micrococcales</taxon>
        <taxon>Brevibacteriaceae</taxon>
        <taxon>Brevibacterium</taxon>
    </lineage>
</organism>
<evidence type="ECO:0000313" key="2">
    <source>
        <dbReference type="Proteomes" id="UP001501586"/>
    </source>
</evidence>
<keyword evidence="2" id="KW-1185">Reference proteome</keyword>
<proteinExistence type="predicted"/>
<gene>
    <name evidence="1" type="ORF">GCM10022261_28930</name>
</gene>
<sequence length="75" mass="7244">MTGHGHDGPRRSIGSACNAHAASKTPTSALVGVVVSGAGRLVSVVTFPEGIVVSGAGRLVSVPALGTGVVAVAIR</sequence>
<evidence type="ECO:0000313" key="1">
    <source>
        <dbReference type="EMBL" id="GAA4285362.1"/>
    </source>
</evidence>
<dbReference type="Proteomes" id="UP001501586">
    <property type="component" value="Unassembled WGS sequence"/>
</dbReference>
<dbReference type="EMBL" id="BAABAZ010000012">
    <property type="protein sequence ID" value="GAA4285362.1"/>
    <property type="molecule type" value="Genomic_DNA"/>
</dbReference>
<comment type="caution">
    <text evidence="1">The sequence shown here is derived from an EMBL/GenBank/DDBJ whole genome shotgun (WGS) entry which is preliminary data.</text>
</comment>
<name>A0ABP8EN33_9MICO</name>